<comment type="caution">
    <text evidence="1">The sequence shown here is derived from an EMBL/GenBank/DDBJ whole genome shotgun (WGS) entry which is preliminary data.</text>
</comment>
<sequence>MNNNPLPNNDNQEVNMITLDEEYKVPNIPNIDQADTMTSSAKIATKPDFDTKAVPLDYRSKAKGKAIDATMAY</sequence>
<evidence type="ECO:0000313" key="1">
    <source>
        <dbReference type="EMBL" id="KAG5610814.1"/>
    </source>
</evidence>
<dbReference type="EMBL" id="JACXVP010000004">
    <property type="protein sequence ID" value="KAG5610814.1"/>
    <property type="molecule type" value="Genomic_DNA"/>
</dbReference>
<proteinExistence type="predicted"/>
<dbReference type="AlphaFoldDB" id="A0A9J5ZIS2"/>
<organism evidence="1 2">
    <name type="scientific">Solanum commersonii</name>
    <name type="common">Commerson's wild potato</name>
    <name type="synonym">Commerson's nightshade</name>
    <dbReference type="NCBI Taxonomy" id="4109"/>
    <lineage>
        <taxon>Eukaryota</taxon>
        <taxon>Viridiplantae</taxon>
        <taxon>Streptophyta</taxon>
        <taxon>Embryophyta</taxon>
        <taxon>Tracheophyta</taxon>
        <taxon>Spermatophyta</taxon>
        <taxon>Magnoliopsida</taxon>
        <taxon>eudicotyledons</taxon>
        <taxon>Gunneridae</taxon>
        <taxon>Pentapetalae</taxon>
        <taxon>asterids</taxon>
        <taxon>lamiids</taxon>
        <taxon>Solanales</taxon>
        <taxon>Solanaceae</taxon>
        <taxon>Solanoideae</taxon>
        <taxon>Solaneae</taxon>
        <taxon>Solanum</taxon>
    </lineage>
</organism>
<reference evidence="1 2" key="1">
    <citation type="submission" date="2020-09" db="EMBL/GenBank/DDBJ databases">
        <title>De no assembly of potato wild relative species, Solanum commersonii.</title>
        <authorList>
            <person name="Cho K."/>
        </authorList>
    </citation>
    <scope>NUCLEOTIDE SEQUENCE [LARGE SCALE GENOMIC DNA]</scope>
    <source>
        <strain evidence="1">LZ3.2</strain>
        <tissue evidence="1">Leaf</tissue>
    </source>
</reference>
<gene>
    <name evidence="1" type="ORF">H5410_022095</name>
</gene>
<evidence type="ECO:0000313" key="2">
    <source>
        <dbReference type="Proteomes" id="UP000824120"/>
    </source>
</evidence>
<keyword evidence="2" id="KW-1185">Reference proteome</keyword>
<protein>
    <submittedName>
        <fullName evidence="1">Uncharacterized protein</fullName>
    </submittedName>
</protein>
<feature type="non-terminal residue" evidence="1">
    <location>
        <position position="1"/>
    </location>
</feature>
<dbReference type="OrthoDB" id="1304644at2759"/>
<name>A0A9J5ZIS2_SOLCO</name>
<dbReference type="Proteomes" id="UP000824120">
    <property type="component" value="Chromosome 4"/>
</dbReference>
<accession>A0A9J5ZIS2</accession>